<name>A0A1X7VKM5_AMPQE</name>
<evidence type="ECO:0000256" key="2">
    <source>
        <dbReference type="SAM" id="Phobius"/>
    </source>
</evidence>
<reference evidence="3" key="1">
    <citation type="submission" date="2017-05" db="UniProtKB">
        <authorList>
            <consortium name="EnsemblMetazoa"/>
        </authorList>
    </citation>
    <scope>IDENTIFICATION</scope>
</reference>
<proteinExistence type="predicted"/>
<dbReference type="EnsemblMetazoa" id="Aqu2.1.39983_001">
    <property type="protein sequence ID" value="Aqu2.1.39983_001"/>
    <property type="gene ID" value="Aqu2.1.39983"/>
</dbReference>
<keyword evidence="2" id="KW-0472">Membrane</keyword>
<feature type="transmembrane region" description="Helical" evidence="2">
    <location>
        <begin position="76"/>
        <end position="96"/>
    </location>
</feature>
<feature type="region of interest" description="Disordered" evidence="1">
    <location>
        <begin position="48"/>
        <end position="69"/>
    </location>
</feature>
<dbReference type="OrthoDB" id="5971203at2759"/>
<keyword evidence="2" id="KW-1133">Transmembrane helix</keyword>
<sequence length="469" mass="51519">MDASQATQIYDTCGSPQIQESQTEAFYITLLPSPQHQQQRDPFQFATVDDTAPEPPVARNTSVSAPQPPSSIKQRLLLIVLVALLCLILALLVVVLCIDGLTLSQVNEIKNEGCSNSSSQTCVNSNTISQYMPNASCNPVEYRQLLNKSNETAQKLKGILKSLNRLRQTSTATAAVVDTTLLAVEELLALHNGSSDSVFPSSCKMIKKENLSNESGLYLLSAASDRDDDGNILRYEAYCHMGNLCGSSAGWTRLAYLNMSDATQDCPSGFKLYKPNNKIRACGRPVTHQGGGCVSVQFPSKGIKYTQVCGRVVGYQYKLTDAIDNTNRDHNNLNGYYVDGISITRGSPRKHVWTLMASSFERYHDSHSNCPCGDGVIPVQSFIRQNYFCESGNPSKTGKYAYAFFGSDPLWDGQGCGSHETSCCKAPGIPWFHRVFASPTTDFIELRVCGDEESDDEDSPLSFYEIYVN</sequence>
<evidence type="ECO:0000256" key="1">
    <source>
        <dbReference type="SAM" id="MobiDB-lite"/>
    </source>
</evidence>
<accession>A0A1X7VKM5</accession>
<dbReference type="AlphaFoldDB" id="A0A1X7VKM5"/>
<evidence type="ECO:0000313" key="3">
    <source>
        <dbReference type="EnsemblMetazoa" id="Aqu2.1.39983_001"/>
    </source>
</evidence>
<feature type="compositionally biased region" description="Polar residues" evidence="1">
    <location>
        <begin position="59"/>
        <end position="69"/>
    </location>
</feature>
<organism evidence="3">
    <name type="scientific">Amphimedon queenslandica</name>
    <name type="common">Sponge</name>
    <dbReference type="NCBI Taxonomy" id="400682"/>
    <lineage>
        <taxon>Eukaryota</taxon>
        <taxon>Metazoa</taxon>
        <taxon>Porifera</taxon>
        <taxon>Demospongiae</taxon>
        <taxon>Heteroscleromorpha</taxon>
        <taxon>Haplosclerida</taxon>
        <taxon>Niphatidae</taxon>
        <taxon>Amphimedon</taxon>
    </lineage>
</organism>
<protein>
    <submittedName>
        <fullName evidence="3">Uncharacterized protein</fullName>
    </submittedName>
</protein>
<keyword evidence="2" id="KW-0812">Transmembrane</keyword>
<dbReference type="InParanoid" id="A0A1X7VKM5"/>